<accession>D6TMR0</accession>
<evidence type="ECO:0000313" key="1">
    <source>
        <dbReference type="EMBL" id="EFH87060.1"/>
    </source>
</evidence>
<proteinExistence type="predicted"/>
<dbReference type="Proteomes" id="UP000004508">
    <property type="component" value="Unassembled WGS sequence"/>
</dbReference>
<name>D6TMR0_KTERA</name>
<gene>
    <name evidence="1" type="ORF">Krac_8384</name>
</gene>
<sequence>MFCLLNLTAHIPQFEKRFFGYLLLLFLPVLFDHRND</sequence>
<dbReference type="InParanoid" id="D6TMR0"/>
<dbReference type="AlphaFoldDB" id="D6TMR0"/>
<reference evidence="1 2" key="1">
    <citation type="journal article" date="2011" name="Stand. Genomic Sci.">
        <title>Non-contiguous finished genome sequence and contextual data of the filamentous soil bacterium Ktedonobacter racemifer type strain (SOSP1-21).</title>
        <authorList>
            <person name="Chang Y.J."/>
            <person name="Land M."/>
            <person name="Hauser L."/>
            <person name="Chertkov O."/>
            <person name="Del Rio T.G."/>
            <person name="Nolan M."/>
            <person name="Copeland A."/>
            <person name="Tice H."/>
            <person name="Cheng J.F."/>
            <person name="Lucas S."/>
            <person name="Han C."/>
            <person name="Goodwin L."/>
            <person name="Pitluck S."/>
            <person name="Ivanova N."/>
            <person name="Ovchinikova G."/>
            <person name="Pati A."/>
            <person name="Chen A."/>
            <person name="Palaniappan K."/>
            <person name="Mavromatis K."/>
            <person name="Liolios K."/>
            <person name="Brettin T."/>
            <person name="Fiebig A."/>
            <person name="Rohde M."/>
            <person name="Abt B."/>
            <person name="Goker M."/>
            <person name="Detter J.C."/>
            <person name="Woyke T."/>
            <person name="Bristow J."/>
            <person name="Eisen J.A."/>
            <person name="Markowitz V."/>
            <person name="Hugenholtz P."/>
            <person name="Kyrpides N.C."/>
            <person name="Klenk H.P."/>
            <person name="Lapidus A."/>
        </authorList>
    </citation>
    <scope>NUCLEOTIDE SEQUENCE [LARGE SCALE GENOMIC DNA]</scope>
    <source>
        <strain evidence="2">DSM 44963</strain>
    </source>
</reference>
<dbReference type="EMBL" id="ADVG01000002">
    <property type="protein sequence ID" value="EFH87060.1"/>
    <property type="molecule type" value="Genomic_DNA"/>
</dbReference>
<protein>
    <submittedName>
        <fullName evidence="1">Uncharacterized protein</fullName>
    </submittedName>
</protein>
<comment type="caution">
    <text evidence="1">The sequence shown here is derived from an EMBL/GenBank/DDBJ whole genome shotgun (WGS) entry which is preliminary data.</text>
</comment>
<organism evidence="1 2">
    <name type="scientific">Ktedonobacter racemifer DSM 44963</name>
    <dbReference type="NCBI Taxonomy" id="485913"/>
    <lineage>
        <taxon>Bacteria</taxon>
        <taxon>Bacillati</taxon>
        <taxon>Chloroflexota</taxon>
        <taxon>Ktedonobacteria</taxon>
        <taxon>Ktedonobacterales</taxon>
        <taxon>Ktedonobacteraceae</taxon>
        <taxon>Ktedonobacter</taxon>
    </lineage>
</organism>
<evidence type="ECO:0000313" key="2">
    <source>
        <dbReference type="Proteomes" id="UP000004508"/>
    </source>
</evidence>
<keyword evidence="2" id="KW-1185">Reference proteome</keyword>